<dbReference type="OrthoDB" id="9804091at2"/>
<evidence type="ECO:0000256" key="1">
    <source>
        <dbReference type="SAM" id="Phobius"/>
    </source>
</evidence>
<keyword evidence="1" id="KW-1133">Transmembrane helix</keyword>
<dbReference type="GO" id="GO:0008962">
    <property type="term" value="F:phosphatidylglycerophosphatase activity"/>
    <property type="evidence" value="ECO:0007669"/>
    <property type="project" value="UniProtKB-EC"/>
</dbReference>
<dbReference type="AlphaFoldDB" id="A0A518AYD4"/>
<dbReference type="GO" id="GO:0006629">
    <property type="term" value="P:lipid metabolic process"/>
    <property type="evidence" value="ECO:0007669"/>
    <property type="project" value="InterPro"/>
</dbReference>
<dbReference type="InterPro" id="IPR007686">
    <property type="entry name" value="YutG/PgpA"/>
</dbReference>
<dbReference type="InterPro" id="IPR036681">
    <property type="entry name" value="PgpA-like_sf"/>
</dbReference>
<name>A0A518AYD4_9BACT</name>
<keyword evidence="3" id="KW-0378">Hydrolase</keyword>
<dbReference type="PANTHER" id="PTHR36305:SF1">
    <property type="entry name" value="PHOSPHATIDYLGLYCEROPHOSPHATASE A"/>
    <property type="match status" value="1"/>
</dbReference>
<dbReference type="EMBL" id="CP036279">
    <property type="protein sequence ID" value="QDU59700.1"/>
    <property type="molecule type" value="Genomic_DNA"/>
</dbReference>
<feature type="transmembrane region" description="Helical" evidence="1">
    <location>
        <begin position="101"/>
        <end position="121"/>
    </location>
</feature>
<proteinExistence type="predicted"/>
<dbReference type="Pfam" id="PF04608">
    <property type="entry name" value="PgpA"/>
    <property type="match status" value="1"/>
</dbReference>
<dbReference type="InterPro" id="IPR026037">
    <property type="entry name" value="PgpA"/>
</dbReference>
<dbReference type="CDD" id="cd06971">
    <property type="entry name" value="PgpA"/>
    <property type="match status" value="1"/>
</dbReference>
<dbReference type="PANTHER" id="PTHR36305">
    <property type="entry name" value="PHOSPHATIDYLGLYCEROPHOSPHATASE A"/>
    <property type="match status" value="1"/>
</dbReference>
<dbReference type="EC" id="3.1.3.27" evidence="3"/>
<reference evidence="3 4" key="1">
    <citation type="submission" date="2019-02" db="EMBL/GenBank/DDBJ databases">
        <title>Deep-cultivation of Planctomycetes and their phenomic and genomic characterization uncovers novel biology.</title>
        <authorList>
            <person name="Wiegand S."/>
            <person name="Jogler M."/>
            <person name="Boedeker C."/>
            <person name="Pinto D."/>
            <person name="Vollmers J."/>
            <person name="Rivas-Marin E."/>
            <person name="Kohn T."/>
            <person name="Peeters S.H."/>
            <person name="Heuer A."/>
            <person name="Rast P."/>
            <person name="Oberbeckmann S."/>
            <person name="Bunk B."/>
            <person name="Jeske O."/>
            <person name="Meyerdierks A."/>
            <person name="Storesund J.E."/>
            <person name="Kallscheuer N."/>
            <person name="Luecker S."/>
            <person name="Lage O.M."/>
            <person name="Pohl T."/>
            <person name="Merkel B.J."/>
            <person name="Hornburger P."/>
            <person name="Mueller R.-W."/>
            <person name="Bruemmer F."/>
            <person name="Labrenz M."/>
            <person name="Spormann A.M."/>
            <person name="Op den Camp H."/>
            <person name="Overmann J."/>
            <person name="Amann R."/>
            <person name="Jetten M.S.M."/>
            <person name="Mascher T."/>
            <person name="Medema M.H."/>
            <person name="Devos D.P."/>
            <person name="Kaster A.-K."/>
            <person name="Ovreas L."/>
            <person name="Rohde M."/>
            <person name="Galperin M.Y."/>
            <person name="Jogler C."/>
        </authorList>
    </citation>
    <scope>NUCLEOTIDE SEQUENCE [LARGE SCALE GENOMIC DNA]</scope>
    <source>
        <strain evidence="3 4">Pan216</strain>
    </source>
</reference>
<accession>A0A518AYD4</accession>
<keyword evidence="1" id="KW-0812">Transmembrane</keyword>
<feature type="transmembrane region" description="Helical" evidence="1">
    <location>
        <begin position="142"/>
        <end position="164"/>
    </location>
</feature>
<dbReference type="SUPFAM" id="SSF101307">
    <property type="entry name" value="YutG-like"/>
    <property type="match status" value="1"/>
</dbReference>
<dbReference type="KEGG" id="knv:Pan216_05320"/>
<gene>
    <name evidence="3" type="primary">pgpA</name>
    <name evidence="3" type="ORF">Pan216_05320</name>
</gene>
<dbReference type="PIRSF" id="PIRSF006162">
    <property type="entry name" value="PgpA"/>
    <property type="match status" value="1"/>
</dbReference>
<evidence type="ECO:0000313" key="3">
    <source>
        <dbReference type="EMBL" id="QDU59700.1"/>
    </source>
</evidence>
<feature type="domain" description="YutG/PgpA" evidence="2">
    <location>
        <begin position="25"/>
        <end position="163"/>
    </location>
</feature>
<sequence>MTSMEAQPESQHVSWSAWDWIVLAIGTGLFTGMIPPRVATFSTLLGIPLAMGLSNALGWAAYVPILVVLWVIGIPICGRSAQLLAKKDPREVTYDEFVTLPLVYFLVPEFSLRIIIAGFTLHRIFDILKPFGIRRLERVGGGLGIMMDDIAASLIAFVVMRLLFVYQIL</sequence>
<keyword evidence="1" id="KW-0472">Membrane</keyword>
<dbReference type="Proteomes" id="UP000317093">
    <property type="component" value="Chromosome"/>
</dbReference>
<keyword evidence="4" id="KW-1185">Reference proteome</keyword>
<protein>
    <submittedName>
        <fullName evidence="3">Phosphatidylglycerophosphatase A</fullName>
        <ecNumber evidence="3">3.1.3.27</ecNumber>
    </submittedName>
</protein>
<organism evidence="3 4">
    <name type="scientific">Kolteria novifilia</name>
    <dbReference type="NCBI Taxonomy" id="2527975"/>
    <lineage>
        <taxon>Bacteria</taxon>
        <taxon>Pseudomonadati</taxon>
        <taxon>Planctomycetota</taxon>
        <taxon>Planctomycetia</taxon>
        <taxon>Kolteriales</taxon>
        <taxon>Kolteriaceae</taxon>
        <taxon>Kolteria</taxon>
    </lineage>
</organism>
<evidence type="ECO:0000259" key="2">
    <source>
        <dbReference type="Pfam" id="PF04608"/>
    </source>
</evidence>
<feature type="transmembrane region" description="Helical" evidence="1">
    <location>
        <begin position="20"/>
        <end position="47"/>
    </location>
</feature>
<feature type="transmembrane region" description="Helical" evidence="1">
    <location>
        <begin position="59"/>
        <end position="81"/>
    </location>
</feature>
<evidence type="ECO:0000313" key="4">
    <source>
        <dbReference type="Proteomes" id="UP000317093"/>
    </source>
</evidence>